<name>A0A841BJ19_9ACTN</name>
<dbReference type="PANTHER" id="PTHR43569:SF2">
    <property type="entry name" value="AMIDOHYDROLASE-RELATED DOMAIN-CONTAINING PROTEIN"/>
    <property type="match status" value="1"/>
</dbReference>
<keyword evidence="4" id="KW-1185">Reference proteome</keyword>
<dbReference type="InterPro" id="IPR052350">
    <property type="entry name" value="Metallo-dep_Lactonases"/>
</dbReference>
<evidence type="ECO:0000259" key="2">
    <source>
        <dbReference type="Pfam" id="PF04909"/>
    </source>
</evidence>
<dbReference type="EC" id="3.1.1.-" evidence="3"/>
<keyword evidence="3" id="KW-0378">Hydrolase</keyword>
<dbReference type="Pfam" id="PF04909">
    <property type="entry name" value="Amidohydro_2"/>
    <property type="match status" value="1"/>
</dbReference>
<dbReference type="SUPFAM" id="SSF51556">
    <property type="entry name" value="Metallo-dependent hydrolases"/>
    <property type="match status" value="1"/>
</dbReference>
<dbReference type="PANTHER" id="PTHR43569">
    <property type="entry name" value="AMIDOHYDROLASE"/>
    <property type="match status" value="1"/>
</dbReference>
<proteinExistence type="inferred from homology"/>
<dbReference type="Gene3D" id="3.20.20.140">
    <property type="entry name" value="Metal-dependent hydrolases"/>
    <property type="match status" value="1"/>
</dbReference>
<dbReference type="GO" id="GO:0016787">
    <property type="term" value="F:hydrolase activity"/>
    <property type="evidence" value="ECO:0007669"/>
    <property type="project" value="UniProtKB-KW"/>
</dbReference>
<dbReference type="InterPro" id="IPR032466">
    <property type="entry name" value="Metal_Hydrolase"/>
</dbReference>
<comment type="similarity">
    <text evidence="1">Belongs to the metallo-dependent hydrolases superfamily.</text>
</comment>
<dbReference type="InterPro" id="IPR006680">
    <property type="entry name" value="Amidohydro-rel"/>
</dbReference>
<accession>A0A841BJ19</accession>
<organism evidence="3 4">
    <name type="scientific">Allocatelliglobosispora scoriae</name>
    <dbReference type="NCBI Taxonomy" id="643052"/>
    <lineage>
        <taxon>Bacteria</taxon>
        <taxon>Bacillati</taxon>
        <taxon>Actinomycetota</taxon>
        <taxon>Actinomycetes</taxon>
        <taxon>Micromonosporales</taxon>
        <taxon>Micromonosporaceae</taxon>
        <taxon>Allocatelliglobosispora</taxon>
    </lineage>
</organism>
<protein>
    <submittedName>
        <fullName evidence="3">L-fuconolactonase</fullName>
        <ecNumber evidence="3">3.1.1.-</ecNumber>
    </submittedName>
</protein>
<dbReference type="RefSeq" id="WP_184830820.1">
    <property type="nucleotide sequence ID" value="NZ_JACHMN010000001.1"/>
</dbReference>
<dbReference type="EMBL" id="JACHMN010000001">
    <property type="protein sequence ID" value="MBB5866772.1"/>
    <property type="molecule type" value="Genomic_DNA"/>
</dbReference>
<reference evidence="3 4" key="1">
    <citation type="submission" date="2020-08" db="EMBL/GenBank/DDBJ databases">
        <title>Sequencing the genomes of 1000 actinobacteria strains.</title>
        <authorList>
            <person name="Klenk H.-P."/>
        </authorList>
    </citation>
    <scope>NUCLEOTIDE SEQUENCE [LARGE SCALE GENOMIC DNA]</scope>
    <source>
        <strain evidence="3 4">DSM 45362</strain>
    </source>
</reference>
<feature type="domain" description="Amidohydrolase-related" evidence="2">
    <location>
        <begin position="10"/>
        <end position="286"/>
    </location>
</feature>
<evidence type="ECO:0000313" key="4">
    <source>
        <dbReference type="Proteomes" id="UP000587527"/>
    </source>
</evidence>
<dbReference type="AlphaFoldDB" id="A0A841BJ19"/>
<evidence type="ECO:0000256" key="1">
    <source>
        <dbReference type="ARBA" id="ARBA00038310"/>
    </source>
</evidence>
<dbReference type="Proteomes" id="UP000587527">
    <property type="component" value="Unassembled WGS sequence"/>
</dbReference>
<sequence length="296" mass="32401">MTRPPTNTIVDAHLHVWDPARGVYPWLGPALAPVNRTMALPEVLPELGSHGVGAVVLVQSADSDFDTDLMFETARSHRQVVGVVGWVPLDQPVAAAERLARLRDEPLFAGVRNLIHEQPDPQWILRRDVDAGLDLLEQDGVPFDFVAAGPLALATAAEVARRHPGLRLILDHLGAPPLDTEPGQAQPWLRSLAVLAGHPQVYVKISGLYLRSDSDGNGMRRARAYIGEALELFGPRRMMYGGDWPICLLHEPYGRTLDIIRHGLPDLADADRDHILAGTATRAYRIDPQRLASATA</sequence>
<gene>
    <name evidence="3" type="ORF">F4553_000151</name>
</gene>
<comment type="caution">
    <text evidence="3">The sequence shown here is derived from an EMBL/GenBank/DDBJ whole genome shotgun (WGS) entry which is preliminary data.</text>
</comment>
<evidence type="ECO:0000313" key="3">
    <source>
        <dbReference type="EMBL" id="MBB5866772.1"/>
    </source>
</evidence>